<name>A0ABS5YRN2_9ACTN</name>
<sequence>MTTLDDLRTTLAGNERLTEDLDRVREKPEAVGGLFPAAGRRYGREPLTDGWTTDEAARALLLAGSPTEEVLNAYRYGDTAEKLAVLKALPLLPIGDDGVPLLEDALRTNDTRLVAAALGPYADRLEPDAWRQAVLKCVFMGVPLAGVHRLHERADAPLKDMLRAFAAEREAAGREVPLDARNLLDETQEA</sequence>
<dbReference type="InterPro" id="IPR047715">
    <property type="entry name" value="EboA_dom"/>
</dbReference>
<dbReference type="EMBL" id="JAHKKG010000006">
    <property type="protein sequence ID" value="MBU2666097.1"/>
    <property type="molecule type" value="Genomic_DNA"/>
</dbReference>
<protein>
    <submittedName>
        <fullName evidence="1">EboA domain-containing protein</fullName>
    </submittedName>
</protein>
<reference evidence="1 2" key="1">
    <citation type="submission" date="2021-06" db="EMBL/GenBank/DDBJ databases">
        <title>Actinoplanes lichenicola sp. nov., and Actinoplanes ovalisporus sp. nov., isolated from lichen in Thailand.</title>
        <authorList>
            <person name="Saeng-In P."/>
            <person name="Kanchanasin P."/>
            <person name="Yuki M."/>
            <person name="Kudo T."/>
            <person name="Ohkuma M."/>
            <person name="Phongsopitanun W."/>
            <person name="Tanasupawat S."/>
        </authorList>
    </citation>
    <scope>NUCLEOTIDE SEQUENCE [LARGE SCALE GENOMIC DNA]</scope>
    <source>
        <strain evidence="1 2">NBRC 110975</strain>
    </source>
</reference>
<dbReference type="NCBIfam" id="NF035938">
    <property type="entry name" value="EboA_domain"/>
    <property type="match status" value="1"/>
</dbReference>
<comment type="caution">
    <text evidence="1">The sequence shown here is derived from an EMBL/GenBank/DDBJ whole genome shotgun (WGS) entry which is preliminary data.</text>
</comment>
<evidence type="ECO:0000313" key="2">
    <source>
        <dbReference type="Proteomes" id="UP001519654"/>
    </source>
</evidence>
<gene>
    <name evidence="1" type="ORF">KOI35_21515</name>
</gene>
<accession>A0ABS5YRN2</accession>
<dbReference type="RefSeq" id="WP_215789290.1">
    <property type="nucleotide sequence ID" value="NZ_JAHKKG010000006.1"/>
</dbReference>
<evidence type="ECO:0000313" key="1">
    <source>
        <dbReference type="EMBL" id="MBU2666097.1"/>
    </source>
</evidence>
<proteinExistence type="predicted"/>
<organism evidence="1 2">
    <name type="scientific">Paractinoplanes bogorensis</name>
    <dbReference type="NCBI Taxonomy" id="1610840"/>
    <lineage>
        <taxon>Bacteria</taxon>
        <taxon>Bacillati</taxon>
        <taxon>Actinomycetota</taxon>
        <taxon>Actinomycetes</taxon>
        <taxon>Micromonosporales</taxon>
        <taxon>Micromonosporaceae</taxon>
        <taxon>Paractinoplanes</taxon>
    </lineage>
</organism>
<keyword evidence="2" id="KW-1185">Reference proteome</keyword>
<dbReference type="Proteomes" id="UP001519654">
    <property type="component" value="Unassembled WGS sequence"/>
</dbReference>